<evidence type="ECO:0000313" key="1">
    <source>
        <dbReference type="EMBL" id="PON31961.1"/>
    </source>
</evidence>
<protein>
    <submittedName>
        <fullName evidence="1">Uncharacterized protein</fullName>
    </submittedName>
</protein>
<name>A0A2P5A5Z1_PARAD</name>
<feature type="non-terminal residue" evidence="1">
    <location>
        <position position="53"/>
    </location>
</feature>
<dbReference type="Proteomes" id="UP000237105">
    <property type="component" value="Unassembled WGS sequence"/>
</dbReference>
<keyword evidence="2" id="KW-1185">Reference proteome</keyword>
<sequence length="53" mass="5825">MQPLEEVGDSERSLHMLAVRTINIGRCAGARKIEFQEETSASSYNSVRGQNGT</sequence>
<dbReference type="AlphaFoldDB" id="A0A2P5A5Z1"/>
<organism evidence="1 2">
    <name type="scientific">Parasponia andersonii</name>
    <name type="common">Sponia andersonii</name>
    <dbReference type="NCBI Taxonomy" id="3476"/>
    <lineage>
        <taxon>Eukaryota</taxon>
        <taxon>Viridiplantae</taxon>
        <taxon>Streptophyta</taxon>
        <taxon>Embryophyta</taxon>
        <taxon>Tracheophyta</taxon>
        <taxon>Spermatophyta</taxon>
        <taxon>Magnoliopsida</taxon>
        <taxon>eudicotyledons</taxon>
        <taxon>Gunneridae</taxon>
        <taxon>Pentapetalae</taxon>
        <taxon>rosids</taxon>
        <taxon>fabids</taxon>
        <taxon>Rosales</taxon>
        <taxon>Cannabaceae</taxon>
        <taxon>Parasponia</taxon>
    </lineage>
</organism>
<reference evidence="2" key="1">
    <citation type="submission" date="2016-06" db="EMBL/GenBank/DDBJ databases">
        <title>Parallel loss of symbiosis genes in relatives of nitrogen-fixing non-legume Parasponia.</title>
        <authorList>
            <person name="Van Velzen R."/>
            <person name="Holmer R."/>
            <person name="Bu F."/>
            <person name="Rutten L."/>
            <person name="Van Zeijl A."/>
            <person name="Liu W."/>
            <person name="Santuari L."/>
            <person name="Cao Q."/>
            <person name="Sharma T."/>
            <person name="Shen D."/>
            <person name="Roswanjaya Y."/>
            <person name="Wardhani T."/>
            <person name="Kalhor M.S."/>
            <person name="Jansen J."/>
            <person name="Van den Hoogen J."/>
            <person name="Gungor B."/>
            <person name="Hartog M."/>
            <person name="Hontelez J."/>
            <person name="Verver J."/>
            <person name="Yang W.-C."/>
            <person name="Schijlen E."/>
            <person name="Repin R."/>
            <person name="Schilthuizen M."/>
            <person name="Schranz E."/>
            <person name="Heidstra R."/>
            <person name="Miyata K."/>
            <person name="Fedorova E."/>
            <person name="Kohlen W."/>
            <person name="Bisseling T."/>
            <person name="Smit S."/>
            <person name="Geurts R."/>
        </authorList>
    </citation>
    <scope>NUCLEOTIDE SEQUENCE [LARGE SCALE GENOMIC DNA]</scope>
    <source>
        <strain evidence="2">cv. WU1-14</strain>
    </source>
</reference>
<proteinExistence type="predicted"/>
<gene>
    <name evidence="1" type="ORF">PanWU01x14_365410</name>
</gene>
<accession>A0A2P5A5Z1</accession>
<comment type="caution">
    <text evidence="1">The sequence shown here is derived from an EMBL/GenBank/DDBJ whole genome shotgun (WGS) entry which is preliminary data.</text>
</comment>
<evidence type="ECO:0000313" key="2">
    <source>
        <dbReference type="Proteomes" id="UP000237105"/>
    </source>
</evidence>
<dbReference type="EMBL" id="JXTB01000891">
    <property type="protein sequence ID" value="PON31961.1"/>
    <property type="molecule type" value="Genomic_DNA"/>
</dbReference>